<feature type="transmembrane region" description="Helical" evidence="10">
    <location>
        <begin position="128"/>
        <end position="151"/>
    </location>
</feature>
<dbReference type="NCBIfam" id="TIGR02796">
    <property type="entry name" value="tolQ"/>
    <property type="match status" value="1"/>
</dbReference>
<feature type="domain" description="MotA/TolQ/ExbB proton channel" evidence="11">
    <location>
        <begin position="80"/>
        <end position="208"/>
    </location>
</feature>
<dbReference type="GO" id="GO:0005886">
    <property type="term" value="C:plasma membrane"/>
    <property type="evidence" value="ECO:0007669"/>
    <property type="project" value="UniProtKB-SubCell"/>
</dbReference>
<keyword evidence="4 10" id="KW-0997">Cell inner membrane</keyword>
<reference evidence="12 13" key="1">
    <citation type="submission" date="2011-05" db="EMBL/GenBank/DDBJ databases">
        <title>Complete sequence of Thioalkalimicrobium cyclicum ALM1.</title>
        <authorList>
            <consortium name="US DOE Joint Genome Institute"/>
            <person name="Lucas S."/>
            <person name="Han J."/>
            <person name="Lapidus A."/>
            <person name="Cheng J.-F."/>
            <person name="Goodwin L."/>
            <person name="Pitluck S."/>
            <person name="Peters L."/>
            <person name="Mikhailova N."/>
            <person name="Davenport K."/>
            <person name="Han C."/>
            <person name="Tapia R."/>
            <person name="Land M."/>
            <person name="Hauser L."/>
            <person name="Kyrpides N."/>
            <person name="Ivanova N."/>
            <person name="Pagani I."/>
            <person name="Kappler U."/>
            <person name="Woyke T."/>
        </authorList>
    </citation>
    <scope>NUCLEOTIDE SEQUENCE [LARGE SCALE GENOMIC DNA]</scope>
    <source>
        <strain evidence="13">DSM 14477 / JCM 11371 / ALM1</strain>
    </source>
</reference>
<comment type="subunit">
    <text evidence="10">The Tol-Pal system is composed of five core proteins: the inner membrane proteins TolA, TolQ and TolR, the periplasmic protein TolB and the outer membrane protein Pal. They form a network linking the inner and outer membranes and the peptidoglycan layer.</text>
</comment>
<dbReference type="STRING" id="717773.Thicy_1020"/>
<name>F6D8D6_THICA</name>
<feature type="transmembrane region" description="Helical" evidence="10">
    <location>
        <begin position="16"/>
        <end position="37"/>
    </location>
</feature>
<dbReference type="GO" id="GO:0051301">
    <property type="term" value="P:cell division"/>
    <property type="evidence" value="ECO:0007669"/>
    <property type="project" value="UniProtKB-UniRule"/>
</dbReference>
<keyword evidence="3 10" id="KW-1003">Cell membrane</keyword>
<evidence type="ECO:0000256" key="2">
    <source>
        <dbReference type="ARBA" id="ARBA00010442"/>
    </source>
</evidence>
<keyword evidence="5 10" id="KW-0132">Cell division</keyword>
<comment type="function">
    <text evidence="10">Part of the Tol-Pal system, which plays a role in outer membrane invagination during cell division and is important for maintaining outer membrane integrity.</text>
</comment>
<proteinExistence type="inferred from homology"/>
<keyword evidence="13" id="KW-1185">Reference proteome</keyword>
<evidence type="ECO:0000256" key="7">
    <source>
        <dbReference type="ARBA" id="ARBA00022989"/>
    </source>
</evidence>
<evidence type="ECO:0000313" key="13">
    <source>
        <dbReference type="Proteomes" id="UP000009232"/>
    </source>
</evidence>
<evidence type="ECO:0000256" key="4">
    <source>
        <dbReference type="ARBA" id="ARBA00022519"/>
    </source>
</evidence>
<dbReference type="InterPro" id="IPR050790">
    <property type="entry name" value="ExbB/TolQ_transport"/>
</dbReference>
<accession>F6D8D6</accession>
<sequence length="225" mass="24705">MGDHSIIDLVLMASPIVQLVMAILVFMSISAWAVALAKTHQMRKAKQQLSSFEATFWDSDDLGQLYRQLANKEGDDLHGLERLFEAGFQEFVRLKNQGVQDVNELVSASHRAMKIALGRETERLEHRLSYLATVGSSAPYIGLFGTVIGVMHAFQGLGDSPNMTLAAVAPGIAEALLATGMGLFAAIPAVIFFNSLTNRADRLLSEYEHFAEEFLAILQRQAHSN</sequence>
<keyword evidence="9 10" id="KW-0131">Cell cycle</keyword>
<evidence type="ECO:0000256" key="5">
    <source>
        <dbReference type="ARBA" id="ARBA00022618"/>
    </source>
</evidence>
<dbReference type="InterPro" id="IPR014163">
    <property type="entry name" value="Tol-Pal_TolQ"/>
</dbReference>
<evidence type="ECO:0000256" key="1">
    <source>
        <dbReference type="ARBA" id="ARBA00004651"/>
    </source>
</evidence>
<evidence type="ECO:0000256" key="10">
    <source>
        <dbReference type="HAMAP-Rule" id="MF_02202"/>
    </source>
</evidence>
<dbReference type="GO" id="GO:0043213">
    <property type="term" value="P:bacteriocin transport"/>
    <property type="evidence" value="ECO:0007669"/>
    <property type="project" value="InterPro"/>
</dbReference>
<dbReference type="Proteomes" id="UP000009232">
    <property type="component" value="Chromosome"/>
</dbReference>
<dbReference type="OrthoDB" id="9805133at2"/>
<dbReference type="RefSeq" id="WP_013835564.1">
    <property type="nucleotide sequence ID" value="NC_015581.1"/>
</dbReference>
<dbReference type="AlphaFoldDB" id="F6D8D6"/>
<keyword evidence="6 10" id="KW-0812">Transmembrane</keyword>
<dbReference type="Pfam" id="PF01618">
    <property type="entry name" value="MotA_ExbB"/>
    <property type="match status" value="1"/>
</dbReference>
<organism evidence="12 13">
    <name type="scientific">Thiomicrospira cyclica (strain DSM 14477 / JCM 11371 / ALM1)</name>
    <name type="common">Thioalkalimicrobium cyclicum</name>
    <dbReference type="NCBI Taxonomy" id="717773"/>
    <lineage>
        <taxon>Bacteria</taxon>
        <taxon>Pseudomonadati</taxon>
        <taxon>Pseudomonadota</taxon>
        <taxon>Gammaproteobacteria</taxon>
        <taxon>Thiotrichales</taxon>
        <taxon>Piscirickettsiaceae</taxon>
        <taxon>Thiomicrospira</taxon>
    </lineage>
</organism>
<evidence type="ECO:0000256" key="6">
    <source>
        <dbReference type="ARBA" id="ARBA00022692"/>
    </source>
</evidence>
<evidence type="ECO:0000256" key="9">
    <source>
        <dbReference type="ARBA" id="ARBA00023306"/>
    </source>
</evidence>
<dbReference type="HOGENOM" id="CLU_053325_2_2_6"/>
<dbReference type="PANTHER" id="PTHR30625">
    <property type="entry name" value="PROTEIN TOLQ"/>
    <property type="match status" value="1"/>
</dbReference>
<protein>
    <recommendedName>
        <fullName evidence="10">Tol-Pal system protein TolQ</fullName>
    </recommendedName>
</protein>
<dbReference type="KEGG" id="tcy:Thicy_1020"/>
<evidence type="ECO:0000313" key="12">
    <source>
        <dbReference type="EMBL" id="AEG31787.1"/>
    </source>
</evidence>
<evidence type="ECO:0000256" key="3">
    <source>
        <dbReference type="ARBA" id="ARBA00022475"/>
    </source>
</evidence>
<dbReference type="InterPro" id="IPR002898">
    <property type="entry name" value="MotA_ExbB_proton_chnl"/>
</dbReference>
<evidence type="ECO:0000256" key="8">
    <source>
        <dbReference type="ARBA" id="ARBA00023136"/>
    </source>
</evidence>
<keyword evidence="8 10" id="KW-0472">Membrane</keyword>
<keyword evidence="7 10" id="KW-1133">Transmembrane helix</keyword>
<dbReference type="HAMAP" id="MF_02202">
    <property type="entry name" value="TolQ"/>
    <property type="match status" value="1"/>
</dbReference>
<comment type="subcellular location">
    <subcellularLocation>
        <location evidence="10">Cell inner membrane</location>
        <topology evidence="10">Multi-pass membrane protein</topology>
    </subcellularLocation>
    <subcellularLocation>
        <location evidence="1">Cell membrane</location>
        <topology evidence="1">Multi-pass membrane protein</topology>
    </subcellularLocation>
</comment>
<gene>
    <name evidence="10" type="primary">tolQ</name>
    <name evidence="12" type="ordered locus">Thicy_1020</name>
</gene>
<dbReference type="eggNOG" id="COG0811">
    <property type="taxonomic scope" value="Bacteria"/>
</dbReference>
<evidence type="ECO:0000259" key="11">
    <source>
        <dbReference type="Pfam" id="PF01618"/>
    </source>
</evidence>
<dbReference type="EMBL" id="CP002776">
    <property type="protein sequence ID" value="AEG31787.1"/>
    <property type="molecule type" value="Genomic_DNA"/>
</dbReference>
<comment type="similarity">
    <text evidence="2 10">Belongs to the ExbB/TolQ family.</text>
</comment>
<dbReference type="GO" id="GO:0017038">
    <property type="term" value="P:protein import"/>
    <property type="evidence" value="ECO:0007669"/>
    <property type="project" value="TreeGrafter"/>
</dbReference>
<dbReference type="PANTHER" id="PTHR30625:SF3">
    <property type="entry name" value="TOL-PAL SYSTEM PROTEIN TOLQ"/>
    <property type="match status" value="1"/>
</dbReference>
<feature type="transmembrane region" description="Helical" evidence="10">
    <location>
        <begin position="171"/>
        <end position="193"/>
    </location>
</feature>